<keyword evidence="5 9" id="KW-0732">Signal</keyword>
<evidence type="ECO:0000256" key="9">
    <source>
        <dbReference type="SAM" id="SignalP"/>
    </source>
</evidence>
<evidence type="ECO:0000256" key="4">
    <source>
        <dbReference type="ARBA" id="ARBA00022692"/>
    </source>
</evidence>
<evidence type="ECO:0000259" key="10">
    <source>
        <dbReference type="Pfam" id="PF07715"/>
    </source>
</evidence>
<organism evidence="11">
    <name type="scientific">uncultured Alphaproteobacteria bacterium</name>
    <dbReference type="NCBI Taxonomy" id="91750"/>
    <lineage>
        <taxon>Bacteria</taxon>
        <taxon>Pseudomonadati</taxon>
        <taxon>Pseudomonadota</taxon>
        <taxon>Alphaproteobacteria</taxon>
        <taxon>environmental samples</taxon>
    </lineage>
</organism>
<dbReference type="PANTHER" id="PTHR30069:SF29">
    <property type="entry name" value="HEMOGLOBIN AND HEMOGLOBIN-HAPTOGLOBIN-BINDING PROTEIN 1-RELATED"/>
    <property type="match status" value="1"/>
</dbReference>
<keyword evidence="6 8" id="KW-0472">Membrane</keyword>
<evidence type="ECO:0000256" key="2">
    <source>
        <dbReference type="ARBA" id="ARBA00022448"/>
    </source>
</evidence>
<dbReference type="Gene3D" id="2.40.170.20">
    <property type="entry name" value="TonB-dependent receptor, beta-barrel domain"/>
    <property type="match status" value="1"/>
</dbReference>
<dbReference type="Gene3D" id="2.170.130.10">
    <property type="entry name" value="TonB-dependent receptor, plug domain"/>
    <property type="match status" value="1"/>
</dbReference>
<dbReference type="GO" id="GO:0009279">
    <property type="term" value="C:cell outer membrane"/>
    <property type="evidence" value="ECO:0007669"/>
    <property type="project" value="UniProtKB-SubCell"/>
</dbReference>
<dbReference type="EMBL" id="FLUO01000001">
    <property type="protein sequence ID" value="SBV93226.1"/>
    <property type="molecule type" value="Genomic_DNA"/>
</dbReference>
<feature type="domain" description="TonB-dependent receptor plug" evidence="10">
    <location>
        <begin position="60"/>
        <end position="162"/>
    </location>
</feature>
<name>A0A212J181_9PROT</name>
<comment type="subcellular location">
    <subcellularLocation>
        <location evidence="1 8">Cell outer membrane</location>
        <topology evidence="1 8">Multi-pass membrane protein</topology>
    </subcellularLocation>
</comment>
<dbReference type="InterPro" id="IPR036942">
    <property type="entry name" value="Beta-barrel_TonB_sf"/>
</dbReference>
<dbReference type="PROSITE" id="PS52016">
    <property type="entry name" value="TONB_DEPENDENT_REC_3"/>
    <property type="match status" value="1"/>
</dbReference>
<dbReference type="InterPro" id="IPR012910">
    <property type="entry name" value="Plug_dom"/>
</dbReference>
<evidence type="ECO:0000256" key="5">
    <source>
        <dbReference type="ARBA" id="ARBA00022729"/>
    </source>
</evidence>
<dbReference type="AlphaFoldDB" id="A0A212J181"/>
<evidence type="ECO:0000313" key="11">
    <source>
        <dbReference type="EMBL" id="SBV93226.1"/>
    </source>
</evidence>
<evidence type="ECO:0000256" key="1">
    <source>
        <dbReference type="ARBA" id="ARBA00004571"/>
    </source>
</evidence>
<keyword evidence="2 8" id="KW-0813">Transport</keyword>
<dbReference type="SUPFAM" id="SSF56935">
    <property type="entry name" value="Porins"/>
    <property type="match status" value="1"/>
</dbReference>
<evidence type="ECO:0000256" key="3">
    <source>
        <dbReference type="ARBA" id="ARBA00022452"/>
    </source>
</evidence>
<comment type="similarity">
    <text evidence="8">Belongs to the TonB-dependent receptor family.</text>
</comment>
<dbReference type="PANTHER" id="PTHR30069">
    <property type="entry name" value="TONB-DEPENDENT OUTER MEMBRANE RECEPTOR"/>
    <property type="match status" value="1"/>
</dbReference>
<dbReference type="Pfam" id="PF07715">
    <property type="entry name" value="Plug"/>
    <property type="match status" value="1"/>
</dbReference>
<dbReference type="GO" id="GO:0044718">
    <property type="term" value="P:siderophore transmembrane transport"/>
    <property type="evidence" value="ECO:0007669"/>
    <property type="project" value="TreeGrafter"/>
</dbReference>
<keyword evidence="4 8" id="KW-0812">Transmembrane</keyword>
<evidence type="ECO:0000256" key="7">
    <source>
        <dbReference type="ARBA" id="ARBA00023237"/>
    </source>
</evidence>
<sequence>MTQTFVARAASAVSRAASALALGALGISVAFAQEASDEDDVTLPKMVVTSTRKELQDALSPGVVSVVYPDDAKGEHKSLPELLDRIPGVYVRRVAGTGQYTTASIRGSAPSQVNIYIDGVPFNLASETAADLSTIPISNVERVEVYRGTTPARFSGAPLGGAINIVTKKPEGLGGTVEAGVSSFVGRQGGASATAPLFGGTLLVGMNHDESKGNFKWDSFPISALENGISYYASGPDWRDGKLTTVTNNSDIPVERTRRNNSYDKDDILVKWQDDAFYAKWAYTYMDRYLPTSTWGGQTLNFGVANNEADVSYYCYDDGSCITPRQNATRQKQGQHDAVVGWNESFGNLTLGLNLSMMNKSAHFEATDPPGTFFVGQEWTKNHTRRYGAAADAAYQLGDGWAVDQLLELHGGFYRETFHADMSGDWTGTDFVDRLRRYKTDIQAQNTFTLNFLDGLQITPLGRLERMDGDTTVGTSNLVGVGSNLGTEANSGWQPSGSISAKKTIGEGWQVFGSWGSYSRYPNFYEIYGDGIWVRPNIEGSGNDVHIVPLSREFGHNADVGFGWDGDLGYTLLGKDLKGGFRATYFERKTKNEITLYSSPVGARYVNSGDTYTHGGELEGYVVWGKRADLQFAVTRQEGWYQNDGYRYYGGSTPGQRYPGLTNRTLNNPDLVANLRLNLHWLDGDLVTFFETKHTGRVFRTVTGFERSLTTFDTGVHYALGLGAKVSFGVNDLFNQGPKQSYYAGGTQSSVASASGYDCSHSPLGEALCNLVNGGETTWDYRPITYNVQYPQQGRTVYATLAWEF</sequence>
<feature type="chain" id="PRO_5012600615" description="TonB-dependent receptor plug domain-containing protein" evidence="9">
    <location>
        <begin position="33"/>
        <end position="805"/>
    </location>
</feature>
<keyword evidence="3 8" id="KW-1134">Transmembrane beta strand</keyword>
<dbReference type="InterPro" id="IPR037066">
    <property type="entry name" value="Plug_dom_sf"/>
</dbReference>
<dbReference type="GO" id="GO:0015344">
    <property type="term" value="F:siderophore uptake transmembrane transporter activity"/>
    <property type="evidence" value="ECO:0007669"/>
    <property type="project" value="TreeGrafter"/>
</dbReference>
<accession>A0A212J181</accession>
<protein>
    <recommendedName>
        <fullName evidence="10">TonB-dependent receptor plug domain-containing protein</fullName>
    </recommendedName>
</protein>
<feature type="signal peptide" evidence="9">
    <location>
        <begin position="1"/>
        <end position="32"/>
    </location>
</feature>
<proteinExistence type="inferred from homology"/>
<dbReference type="InterPro" id="IPR039426">
    <property type="entry name" value="TonB-dep_rcpt-like"/>
</dbReference>
<evidence type="ECO:0000256" key="6">
    <source>
        <dbReference type="ARBA" id="ARBA00023136"/>
    </source>
</evidence>
<keyword evidence="7 8" id="KW-0998">Cell outer membrane</keyword>
<gene>
    <name evidence="11" type="ORF">KL86APRO_10357</name>
</gene>
<evidence type="ECO:0000256" key="8">
    <source>
        <dbReference type="PROSITE-ProRule" id="PRU01360"/>
    </source>
</evidence>
<reference evidence="11" key="1">
    <citation type="submission" date="2016-04" db="EMBL/GenBank/DDBJ databases">
        <authorList>
            <person name="Evans L.H."/>
            <person name="Alamgir A."/>
            <person name="Owens N."/>
            <person name="Weber N.D."/>
            <person name="Virtaneva K."/>
            <person name="Barbian K."/>
            <person name="Babar A."/>
            <person name="Rosenke K."/>
        </authorList>
    </citation>
    <scope>NUCLEOTIDE SEQUENCE</scope>
    <source>
        <strain evidence="11">86</strain>
    </source>
</reference>